<evidence type="ECO:0000313" key="4">
    <source>
        <dbReference type="Proteomes" id="UP000756860"/>
    </source>
</evidence>
<dbReference type="PANTHER" id="PTHR46797">
    <property type="entry name" value="HTH-TYPE TRANSCRIPTIONAL REGULATOR"/>
    <property type="match status" value="1"/>
</dbReference>
<dbReference type="Gene3D" id="1.10.260.40">
    <property type="entry name" value="lambda repressor-like DNA-binding domains"/>
    <property type="match status" value="1"/>
</dbReference>
<dbReference type="PANTHER" id="PTHR46797:SF1">
    <property type="entry name" value="METHYLPHOSPHONATE SYNTHASE"/>
    <property type="match status" value="1"/>
</dbReference>
<evidence type="ECO:0000313" key="3">
    <source>
        <dbReference type="EMBL" id="MBT0651536.1"/>
    </source>
</evidence>
<reference evidence="3 4" key="1">
    <citation type="submission" date="2021-05" db="EMBL/GenBank/DDBJ databases">
        <title>The draft genome of Geobacter luticola JCM 17780.</title>
        <authorList>
            <person name="Xu Z."/>
            <person name="Masuda Y."/>
            <person name="Itoh H."/>
            <person name="Senoo K."/>
        </authorList>
    </citation>
    <scope>NUCLEOTIDE SEQUENCE [LARGE SCALE GENOMIC DNA]</scope>
    <source>
        <strain evidence="3 4">JCM 17780</strain>
    </source>
</reference>
<accession>A0ABS5S839</accession>
<dbReference type="InterPro" id="IPR050807">
    <property type="entry name" value="TransReg_Diox_bact_type"/>
</dbReference>
<dbReference type="PROSITE" id="PS50943">
    <property type="entry name" value="HTH_CROC1"/>
    <property type="match status" value="1"/>
</dbReference>
<keyword evidence="4" id="KW-1185">Reference proteome</keyword>
<dbReference type="SUPFAM" id="SSF47413">
    <property type="entry name" value="lambda repressor-like DNA-binding domains"/>
    <property type="match status" value="1"/>
</dbReference>
<feature type="domain" description="HTH cro/C1-type" evidence="2">
    <location>
        <begin position="12"/>
        <end position="66"/>
    </location>
</feature>
<dbReference type="Pfam" id="PF01381">
    <property type="entry name" value="HTH_3"/>
    <property type="match status" value="1"/>
</dbReference>
<dbReference type="InterPro" id="IPR010982">
    <property type="entry name" value="Lambda_DNA-bd_dom_sf"/>
</dbReference>
<name>A0ABS5S839_9BACT</name>
<comment type="caution">
    <text evidence="3">The sequence shown here is derived from an EMBL/GenBank/DDBJ whole genome shotgun (WGS) entry which is preliminary data.</text>
</comment>
<dbReference type="EMBL" id="JAHCVK010000001">
    <property type="protein sequence ID" value="MBT0651536.1"/>
    <property type="molecule type" value="Genomic_DNA"/>
</dbReference>
<dbReference type="RefSeq" id="WP_214173545.1">
    <property type="nucleotide sequence ID" value="NZ_JAHCVK010000001.1"/>
</dbReference>
<dbReference type="SMART" id="SM00530">
    <property type="entry name" value="HTH_XRE"/>
    <property type="match status" value="1"/>
</dbReference>
<protein>
    <submittedName>
        <fullName evidence="3">Helix-turn-helix transcriptional regulator</fullName>
    </submittedName>
</protein>
<keyword evidence="1" id="KW-0238">DNA-binding</keyword>
<organism evidence="3 4">
    <name type="scientific">Geomobilimonas luticola</name>
    <dbReference type="NCBI Taxonomy" id="1114878"/>
    <lineage>
        <taxon>Bacteria</taxon>
        <taxon>Pseudomonadati</taxon>
        <taxon>Thermodesulfobacteriota</taxon>
        <taxon>Desulfuromonadia</taxon>
        <taxon>Geobacterales</taxon>
        <taxon>Geobacteraceae</taxon>
        <taxon>Geomobilimonas</taxon>
    </lineage>
</organism>
<gene>
    <name evidence="3" type="ORF">KI810_00570</name>
</gene>
<dbReference type="Proteomes" id="UP000756860">
    <property type="component" value="Unassembled WGS sequence"/>
</dbReference>
<sequence>MKTTKQLLGLRIKEIRKTSGMSQEELAEKVGIDPKHLSRIEVGKGYPSLDTLESIATALNQDIRLFFDYSHLEERDLVDKRIFELIEHADLNQKRTILRVLIALLV</sequence>
<dbReference type="CDD" id="cd00093">
    <property type="entry name" value="HTH_XRE"/>
    <property type="match status" value="1"/>
</dbReference>
<evidence type="ECO:0000259" key="2">
    <source>
        <dbReference type="PROSITE" id="PS50943"/>
    </source>
</evidence>
<dbReference type="InterPro" id="IPR001387">
    <property type="entry name" value="Cro/C1-type_HTH"/>
</dbReference>
<evidence type="ECO:0000256" key="1">
    <source>
        <dbReference type="ARBA" id="ARBA00023125"/>
    </source>
</evidence>
<proteinExistence type="predicted"/>